<keyword evidence="4" id="KW-1185">Reference proteome</keyword>
<dbReference type="InterPro" id="IPR039680">
    <property type="entry name" value="PLEKHB1/2"/>
</dbReference>
<dbReference type="PANTHER" id="PTHR14309:SF12">
    <property type="entry name" value="PH DOMAIN-CONTAINING PROTEIN"/>
    <property type="match status" value="1"/>
</dbReference>
<evidence type="ECO:0000313" key="5">
    <source>
        <dbReference type="WBParaSite" id="L893_g18648.t1"/>
    </source>
</evidence>
<feature type="compositionally biased region" description="Pro residues" evidence="3">
    <location>
        <begin position="95"/>
        <end position="116"/>
    </location>
</feature>
<comment type="subcellular location">
    <subcellularLocation>
        <location evidence="1">Membrane</location>
    </subcellularLocation>
</comment>
<protein>
    <submittedName>
        <fullName evidence="5">PH domain-containing protein</fullName>
    </submittedName>
</protein>
<reference evidence="5" key="1">
    <citation type="submission" date="2016-11" db="UniProtKB">
        <authorList>
            <consortium name="WormBaseParasite"/>
        </authorList>
    </citation>
    <scope>IDENTIFICATION</scope>
</reference>
<proteinExistence type="predicted"/>
<organism evidence="4 5">
    <name type="scientific">Steinernema glaseri</name>
    <dbReference type="NCBI Taxonomy" id="37863"/>
    <lineage>
        <taxon>Eukaryota</taxon>
        <taxon>Metazoa</taxon>
        <taxon>Ecdysozoa</taxon>
        <taxon>Nematoda</taxon>
        <taxon>Chromadorea</taxon>
        <taxon>Rhabditida</taxon>
        <taxon>Tylenchina</taxon>
        <taxon>Panagrolaimomorpha</taxon>
        <taxon>Strongyloidoidea</taxon>
        <taxon>Steinernematidae</taxon>
        <taxon>Steinernema</taxon>
    </lineage>
</organism>
<dbReference type="SUPFAM" id="SSF50729">
    <property type="entry name" value="PH domain-like"/>
    <property type="match status" value="1"/>
</dbReference>
<evidence type="ECO:0000256" key="2">
    <source>
        <dbReference type="ARBA" id="ARBA00023136"/>
    </source>
</evidence>
<accession>A0A1I7YR62</accession>
<dbReference type="Proteomes" id="UP000095287">
    <property type="component" value="Unplaced"/>
</dbReference>
<dbReference type="GO" id="GO:0016020">
    <property type="term" value="C:membrane"/>
    <property type="evidence" value="ECO:0007669"/>
    <property type="project" value="UniProtKB-SubCell"/>
</dbReference>
<keyword evidence="2" id="KW-0472">Membrane</keyword>
<name>A0A1I7YR62_9BILA</name>
<evidence type="ECO:0000256" key="3">
    <source>
        <dbReference type="SAM" id="MobiDB-lite"/>
    </source>
</evidence>
<evidence type="ECO:0000313" key="4">
    <source>
        <dbReference type="Proteomes" id="UP000095287"/>
    </source>
</evidence>
<sequence length="204" mass="22734">MNRHRVKDGDMMRYHKSVFGNKWKDAYAILHSDSCFMWFNKRVIRRPDIPTGYSVDHLVAISIDAHYNKVYWFLFSSDTELEAWFLEITKTLPKPANPPPIQPMPQQPSATAPPPSVAHCQPTPQQPPIVPQAPAGCQINGYQQPQPYQPQLQPGYGLPHMFVPPQPQNTTIIRGAPGSYGEGFVTGSAMGYGLGSAFNGNHYG</sequence>
<dbReference type="GO" id="GO:0045595">
    <property type="term" value="P:regulation of cell differentiation"/>
    <property type="evidence" value="ECO:0007669"/>
    <property type="project" value="TreeGrafter"/>
</dbReference>
<feature type="region of interest" description="Disordered" evidence="3">
    <location>
        <begin position="95"/>
        <end position="143"/>
    </location>
</feature>
<evidence type="ECO:0000256" key="1">
    <source>
        <dbReference type="ARBA" id="ARBA00004370"/>
    </source>
</evidence>
<dbReference type="WBParaSite" id="L893_g18648.t1">
    <property type="protein sequence ID" value="L893_g18648.t1"/>
    <property type="gene ID" value="L893_g18648"/>
</dbReference>
<dbReference type="PANTHER" id="PTHR14309">
    <property type="entry name" value="EXPRESSED PROTEIN"/>
    <property type="match status" value="1"/>
</dbReference>
<dbReference type="AlphaFoldDB" id="A0A1I7YR62"/>